<proteinExistence type="predicted"/>
<feature type="transmembrane region" description="Helical" evidence="8">
    <location>
        <begin position="209"/>
        <end position="226"/>
    </location>
</feature>
<gene>
    <name evidence="11 12 13 14" type="primary">LOC107220523</name>
</gene>
<evidence type="ECO:0000256" key="5">
    <source>
        <dbReference type="ARBA" id="ARBA00023157"/>
    </source>
</evidence>
<feature type="transmembrane region" description="Helical" evidence="8">
    <location>
        <begin position="304"/>
        <end position="323"/>
    </location>
</feature>
<dbReference type="InterPro" id="IPR011020">
    <property type="entry name" value="HTTM-like"/>
</dbReference>
<evidence type="ECO:0000313" key="12">
    <source>
        <dbReference type="RefSeq" id="XP_046600615.1"/>
    </source>
</evidence>
<accession>A0ABM3GK14</accession>
<evidence type="ECO:0000256" key="3">
    <source>
        <dbReference type="ARBA" id="ARBA00022989"/>
    </source>
</evidence>
<evidence type="ECO:0000259" key="9">
    <source>
        <dbReference type="SMART" id="SM00752"/>
    </source>
</evidence>
<feature type="transmembrane region" description="Helical" evidence="8">
    <location>
        <begin position="264"/>
        <end position="284"/>
    </location>
</feature>
<evidence type="ECO:0000256" key="1">
    <source>
        <dbReference type="ARBA" id="ARBA00004127"/>
    </source>
</evidence>
<evidence type="ECO:0000313" key="11">
    <source>
        <dbReference type="RefSeq" id="XP_046600606.1"/>
    </source>
</evidence>
<dbReference type="RefSeq" id="XP_046600623.1">
    <property type="nucleotide sequence ID" value="XM_046744667.1"/>
</dbReference>
<keyword evidence="4 8" id="KW-0472">Membrane</keyword>
<dbReference type="InterPro" id="IPR007782">
    <property type="entry name" value="VKG_COase"/>
</dbReference>
<evidence type="ECO:0000256" key="4">
    <source>
        <dbReference type="ARBA" id="ARBA00023136"/>
    </source>
</evidence>
<sequence length="800" mass="93615">MRQRLKCSNVAEKSAPKCRGCAEPDENKPEIKSWTVQLSEMLPSDKAFEEVCGFRLDDLKSYEKFVALMYRSTNPASLGVARALFGLCMVIDIVEERGFSDIDLKWGDPMTCHFPLIHGMKPPRLPWTIALYTLMWLGAGGIMIGFSFKLACGCFLLPYWYFFILDKMNWNNHSYLYGVVAILFWGTGANKYFSLDAKSYKSGDNSVPLWNYFILKFQFFALYFLAGLKKSSKEWLDGYAMMNLSRHWVFDPFKVFLSTDQIDFLIVHWFAFLFDLTVGFWMLFDRTRLPAMVFCTSFHLMNSRLFHIGMFPYVCLATMPLFCHVDWPMKIKGWFVGRSKCDLQSNQVPDENQHKNQCYNRIGKSMEQSDNFISKEKKYFSGDAASKTETQSDAVETSDDERNQEDSNASKYQDDSMEESDHHNCFSKQEQKELNGKSTPVHPKYAHGRKKKLFRKLNVTKKQKTVVGLLLFHVFMQLFLPYSHFITKGYNNWVPGLYGYSWDMMVHSWDTILVVIKIHDNVHNEDHYLDPQAWVQGDRWSKHGDMVKQYAHCLKDNLMSERQKALKTGQQPRVADHWARLSNNLSIYIDVWCSLNGRFLQRVFNPKLDLLTAEWHPFQPVSYLMPLMTQFSSYRNKLDEIQRAVYSWSNYTDVLFVADYPGMELENYIDRDLSNVTLTVLEGQVIYTEDDWQQGVTISKGNHLEISPGKFHNVQTISFHPACLMYTFTNGTKQRLEREGYIFQAMERRIEPPEKPKDVFPIFKEMRYKLNAWKRTLGHIADAFFYFAYDVPMLRRVQVN</sequence>
<evidence type="ECO:0000313" key="14">
    <source>
        <dbReference type="RefSeq" id="XP_046600628.1"/>
    </source>
</evidence>
<evidence type="ECO:0000256" key="2">
    <source>
        <dbReference type="ARBA" id="ARBA00022692"/>
    </source>
</evidence>
<evidence type="ECO:0000256" key="8">
    <source>
        <dbReference type="SAM" id="Phobius"/>
    </source>
</evidence>
<keyword evidence="10" id="KW-1185">Reference proteome</keyword>
<feature type="domain" description="HTTM-like" evidence="9">
    <location>
        <begin position="70"/>
        <end position="327"/>
    </location>
</feature>
<feature type="compositionally biased region" description="Basic and acidic residues" evidence="7">
    <location>
        <begin position="419"/>
        <end position="435"/>
    </location>
</feature>
<dbReference type="RefSeq" id="XP_046600628.1">
    <property type="nucleotide sequence ID" value="XM_046744672.1"/>
</dbReference>
<dbReference type="Pfam" id="PF05090">
    <property type="entry name" value="HTTM"/>
    <property type="match status" value="1"/>
</dbReference>
<dbReference type="GeneID" id="107220523"/>
<feature type="region of interest" description="Disordered" evidence="7">
    <location>
        <begin position="383"/>
        <end position="445"/>
    </location>
</feature>
<evidence type="ECO:0000256" key="7">
    <source>
        <dbReference type="SAM" id="MobiDB-lite"/>
    </source>
</evidence>
<keyword evidence="3 8" id="KW-1133">Transmembrane helix</keyword>
<dbReference type="Proteomes" id="UP000829291">
    <property type="component" value="Chromosome 1"/>
</dbReference>
<evidence type="ECO:0000256" key="6">
    <source>
        <dbReference type="ARBA" id="ARBA00023239"/>
    </source>
</evidence>
<feature type="transmembrane region" description="Helical" evidence="8">
    <location>
        <begin position="174"/>
        <end position="193"/>
    </location>
</feature>
<dbReference type="Pfam" id="PF22777">
    <property type="entry name" value="VKGC_lumenal_dom"/>
    <property type="match status" value="1"/>
</dbReference>
<dbReference type="InterPro" id="IPR053934">
    <property type="entry name" value="HTTM_dom"/>
</dbReference>
<dbReference type="RefSeq" id="XP_046600606.1">
    <property type="nucleotide sequence ID" value="XM_046744650.1"/>
</dbReference>
<name>A0ABM3GK14_NEOLC</name>
<feature type="transmembrane region" description="Helical" evidence="8">
    <location>
        <begin position="129"/>
        <end position="162"/>
    </location>
</feature>
<dbReference type="RefSeq" id="XP_046600615.1">
    <property type="nucleotide sequence ID" value="XM_046744659.1"/>
</dbReference>
<dbReference type="PANTHER" id="PTHR12639:SF6">
    <property type="entry name" value="VITAMIN K-DEPENDENT GAMMA-CARBOXYLASE"/>
    <property type="match status" value="1"/>
</dbReference>
<dbReference type="SMART" id="SM00752">
    <property type="entry name" value="HTTM"/>
    <property type="match status" value="1"/>
</dbReference>
<keyword evidence="2 8" id="KW-0812">Transmembrane</keyword>
<protein>
    <submittedName>
        <fullName evidence="11 12">Vitamin K-dependent gamma-carboxylase isoform X1</fullName>
    </submittedName>
</protein>
<comment type="subcellular location">
    <subcellularLocation>
        <location evidence="1">Endomembrane system</location>
        <topology evidence="1">Multi-pass membrane protein</topology>
    </subcellularLocation>
</comment>
<dbReference type="InterPro" id="IPR053935">
    <property type="entry name" value="VKGC_lumenal_dom"/>
</dbReference>
<organism evidence="10 12">
    <name type="scientific">Neodiprion lecontei</name>
    <name type="common">Redheaded pine sawfly</name>
    <dbReference type="NCBI Taxonomy" id="441921"/>
    <lineage>
        <taxon>Eukaryota</taxon>
        <taxon>Metazoa</taxon>
        <taxon>Ecdysozoa</taxon>
        <taxon>Arthropoda</taxon>
        <taxon>Hexapoda</taxon>
        <taxon>Insecta</taxon>
        <taxon>Pterygota</taxon>
        <taxon>Neoptera</taxon>
        <taxon>Endopterygota</taxon>
        <taxon>Hymenoptera</taxon>
        <taxon>Tenthredinoidea</taxon>
        <taxon>Diprionidae</taxon>
        <taxon>Diprioninae</taxon>
        <taxon>Neodiprion</taxon>
    </lineage>
</organism>
<keyword evidence="5" id="KW-1015">Disulfide bond</keyword>
<keyword evidence="6" id="KW-0456">Lyase</keyword>
<evidence type="ECO:0000313" key="10">
    <source>
        <dbReference type="Proteomes" id="UP000829291"/>
    </source>
</evidence>
<dbReference type="PANTHER" id="PTHR12639">
    <property type="entry name" value="VITAMIN K-DEPENDENT GAMMA-CARBOXYLASE"/>
    <property type="match status" value="1"/>
</dbReference>
<reference evidence="11 12" key="1">
    <citation type="submission" date="2025-05" db="UniProtKB">
        <authorList>
            <consortium name="RefSeq"/>
        </authorList>
    </citation>
    <scope>IDENTIFICATION</scope>
    <source>
        <tissue evidence="11 12">Thorax and Abdomen</tissue>
    </source>
</reference>
<evidence type="ECO:0000313" key="13">
    <source>
        <dbReference type="RefSeq" id="XP_046600623.1"/>
    </source>
</evidence>